<dbReference type="EMBL" id="MFSQ01000096">
    <property type="protein sequence ID" value="OGI39434.1"/>
    <property type="molecule type" value="Genomic_DNA"/>
</dbReference>
<proteinExistence type="predicted"/>
<gene>
    <name evidence="2" type="ORF">A2140_01025</name>
</gene>
<evidence type="ECO:0000313" key="2">
    <source>
        <dbReference type="EMBL" id="OGI39434.1"/>
    </source>
</evidence>
<accession>A0A1F6T2R4</accession>
<evidence type="ECO:0000313" key="3">
    <source>
        <dbReference type="Proteomes" id="UP000178379"/>
    </source>
</evidence>
<dbReference type="AlphaFoldDB" id="A0A1F6T2R4"/>
<feature type="region of interest" description="Disordered" evidence="1">
    <location>
        <begin position="71"/>
        <end position="90"/>
    </location>
</feature>
<reference evidence="2 3" key="1">
    <citation type="journal article" date="2016" name="Nat. Commun.">
        <title>Thousands of microbial genomes shed light on interconnected biogeochemical processes in an aquifer system.</title>
        <authorList>
            <person name="Anantharaman K."/>
            <person name="Brown C.T."/>
            <person name="Hug L.A."/>
            <person name="Sharon I."/>
            <person name="Castelle C.J."/>
            <person name="Probst A.J."/>
            <person name="Thomas B.C."/>
            <person name="Singh A."/>
            <person name="Wilkins M.J."/>
            <person name="Karaoz U."/>
            <person name="Brodie E.L."/>
            <person name="Williams K.H."/>
            <person name="Hubbard S.S."/>
            <person name="Banfield J.F."/>
        </authorList>
    </citation>
    <scope>NUCLEOTIDE SEQUENCE [LARGE SCALE GENOMIC DNA]</scope>
</reference>
<name>A0A1F6T2R4_9PROT</name>
<protein>
    <submittedName>
        <fullName evidence="2">Uncharacterized protein</fullName>
    </submittedName>
</protein>
<comment type="caution">
    <text evidence="2">The sequence shown here is derived from an EMBL/GenBank/DDBJ whole genome shotgun (WGS) entry which is preliminary data.</text>
</comment>
<sequence>MFAAIWKPSAAIGVVLVDGHDHGMKGRIQGTLPLKDNPTPLSAVALKEQGIWVFGATHDADQALYEADLDRTAGAGRRGQGTPALDPRGL</sequence>
<dbReference type="Proteomes" id="UP000178379">
    <property type="component" value="Unassembled WGS sequence"/>
</dbReference>
<organism evidence="2 3">
    <name type="scientific">Candidatus Muproteobacteria bacterium RBG_16_62_13</name>
    <dbReference type="NCBI Taxonomy" id="1817756"/>
    <lineage>
        <taxon>Bacteria</taxon>
        <taxon>Pseudomonadati</taxon>
        <taxon>Pseudomonadota</taxon>
        <taxon>Candidatus Muproteobacteria</taxon>
    </lineage>
</organism>
<evidence type="ECO:0000256" key="1">
    <source>
        <dbReference type="SAM" id="MobiDB-lite"/>
    </source>
</evidence>